<comment type="caution">
    <text evidence="2">The sequence shown here is derived from an EMBL/GenBank/DDBJ whole genome shotgun (WGS) entry which is preliminary data.</text>
</comment>
<proteinExistence type="predicted"/>
<evidence type="ECO:0000259" key="1">
    <source>
        <dbReference type="PROSITE" id="PS51459"/>
    </source>
</evidence>
<reference evidence="2 3" key="1">
    <citation type="submission" date="2019-06" db="EMBL/GenBank/DDBJ databases">
        <title>Tsukamurella conjunctivitidis sp. nov., Tsukamurella assacharolytica sp. nov. and Tsukamurella sputae sp. nov. isolated from patients with conjunctivitis, bacteraemia (lymphoma) and respiratory infection (sputum) in Hong Kong.</title>
        <authorList>
            <person name="Teng J.L.L."/>
            <person name="Lee H.H."/>
            <person name="Fong J.Y.H."/>
            <person name="Fok K.M.N."/>
            <person name="Lau S.K.P."/>
            <person name="Woo P.C.Y."/>
        </authorList>
    </citation>
    <scope>NUCLEOTIDE SEQUENCE [LARGE SCALE GENOMIC DNA]</scope>
    <source>
        <strain evidence="2 3">HKU71</strain>
    </source>
</reference>
<dbReference type="Pfam" id="PF02661">
    <property type="entry name" value="Fic"/>
    <property type="match status" value="1"/>
</dbReference>
<dbReference type="Proteomes" id="UP000317291">
    <property type="component" value="Unassembled WGS sequence"/>
</dbReference>
<accession>A0A5C5RBE7</accession>
<dbReference type="RefSeq" id="WP_146559679.1">
    <property type="nucleotide sequence ID" value="NZ_VIGW01000002.1"/>
</dbReference>
<name>A0A5C5RBE7_9ACTN</name>
<dbReference type="PROSITE" id="PS51459">
    <property type="entry name" value="FIDO"/>
    <property type="match status" value="1"/>
</dbReference>
<dbReference type="EMBL" id="VIGW01000002">
    <property type="protein sequence ID" value="TWS20457.1"/>
    <property type="molecule type" value="Genomic_DNA"/>
</dbReference>
<dbReference type="InterPro" id="IPR003812">
    <property type="entry name" value="Fido"/>
</dbReference>
<evidence type="ECO:0000313" key="2">
    <source>
        <dbReference type="EMBL" id="TWS20457.1"/>
    </source>
</evidence>
<dbReference type="PANTHER" id="PTHR39426">
    <property type="entry name" value="HOMOLOGY TO DEATH-ON-CURING PROTEIN OF PHAGE P1"/>
    <property type="match status" value="1"/>
</dbReference>
<keyword evidence="3" id="KW-1185">Reference proteome</keyword>
<dbReference type="GO" id="GO:0016301">
    <property type="term" value="F:kinase activity"/>
    <property type="evidence" value="ECO:0007669"/>
    <property type="project" value="InterPro"/>
</dbReference>
<dbReference type="OrthoDB" id="9802752at2"/>
<dbReference type="InterPro" id="IPR053737">
    <property type="entry name" value="Type_II_TA_Toxin"/>
</dbReference>
<dbReference type="PANTHER" id="PTHR39426:SF1">
    <property type="entry name" value="HOMOLOGY TO DEATH-ON-CURING PROTEIN OF PHAGE P1"/>
    <property type="match status" value="1"/>
</dbReference>
<feature type="domain" description="Fido" evidence="1">
    <location>
        <begin position="1"/>
        <end position="122"/>
    </location>
</feature>
<organism evidence="2 3">
    <name type="scientific">Tsukamurella asaccharolytica</name>
    <dbReference type="NCBI Taxonomy" id="2592067"/>
    <lineage>
        <taxon>Bacteria</taxon>
        <taxon>Bacillati</taxon>
        <taxon>Actinomycetota</taxon>
        <taxon>Actinomycetes</taxon>
        <taxon>Mycobacteriales</taxon>
        <taxon>Tsukamurellaceae</taxon>
        <taxon>Tsukamurella</taxon>
    </lineage>
</organism>
<gene>
    <name evidence="2" type="ORF">FK529_03665</name>
</gene>
<dbReference type="InterPro" id="IPR006440">
    <property type="entry name" value="Doc"/>
</dbReference>
<evidence type="ECO:0000313" key="3">
    <source>
        <dbReference type="Proteomes" id="UP000317291"/>
    </source>
</evidence>
<protein>
    <submittedName>
        <fullName evidence="2">Type II toxin-antitoxin system death-on-curing family toxin</fullName>
    </submittedName>
</protein>
<dbReference type="Gene3D" id="1.20.120.1870">
    <property type="entry name" value="Fic/DOC protein, Fido domain"/>
    <property type="match status" value="1"/>
</dbReference>
<dbReference type="NCBIfam" id="TIGR01550">
    <property type="entry name" value="DOC_P1"/>
    <property type="match status" value="1"/>
</dbReference>
<dbReference type="AlphaFoldDB" id="A0A5C5RBE7"/>
<sequence>MTVHLDLGLLRAIADEADLPGIRDAGLLEAAAMRPRTSVFGEDAYPTLDEKAAALLESIVRNHPLIDENKRLGWLATVIFYALNGVDLDAPEAPAYDLVIGIAEGRIDYRASAAALAAWTNPWPAPHRGAQPL</sequence>